<dbReference type="InterPro" id="IPR025694">
    <property type="entry name" value="MNE1"/>
</dbReference>
<evidence type="ECO:0000313" key="1">
    <source>
        <dbReference type="EMBL" id="PVH20212.1"/>
    </source>
</evidence>
<proteinExistence type="predicted"/>
<dbReference type="RefSeq" id="XP_025341152.1">
    <property type="nucleotide sequence ID" value="XM_025485687.1"/>
</dbReference>
<organism evidence="1 2">
    <name type="scientific">Candidozyma haemuli</name>
    <dbReference type="NCBI Taxonomy" id="45357"/>
    <lineage>
        <taxon>Eukaryota</taxon>
        <taxon>Fungi</taxon>
        <taxon>Dikarya</taxon>
        <taxon>Ascomycota</taxon>
        <taxon>Saccharomycotina</taxon>
        <taxon>Pichiomycetes</taxon>
        <taxon>Metschnikowiaceae</taxon>
        <taxon>Candidozyma</taxon>
    </lineage>
</organism>
<evidence type="ECO:0000313" key="2">
    <source>
        <dbReference type="Proteomes" id="UP000244309"/>
    </source>
</evidence>
<sequence>MAGRPRLVLEVADIVGSLGAERLVTPAMYLLTLQAIRTSKDRSLVRKALALYVEMHEQKVFSTARDRNMAAVLLLEVFGNCRDFAELLKLKMVYEKYMTRSGLERGLEARYIGAFVSVYLNSGQYTRGIDLFEEAVERLRESSAIGEVFALLPTKKVLSAMSSHQDVDLLAKWLEKVLDSDPSFFGYDVWTEFLGLGLQLNHYGLVKLIYSRLIMKGLENVSLDELMFTKMDEQNEVLSSLSERTLTEILRTLASNGDVNSTLALIEWHYLHKSFKGEKGLTKELCLDIIVSYCYHDEDVPSGKDASIENTLRVINNFTGKLSAEFDLSYRDLCEAMSYRFMRYNAVDANTEAAERRKTNYLENKLLEEDETGVKPQKVSNGNLHTSKKGNILMNAEILDFFVRDTLQHILSENYNKPTLTIFINCLLHHIMKYQNATGTVVALQAMHHINPHVVSEWLNQDSYDIILRTVSRSPAAKYLGYKLYQHITNSGLTITSAHYGDLISSAMKGEEDNELVQYYVSQASEHNSS</sequence>
<comment type="caution">
    <text evidence="1">The sequence shown here is derived from an EMBL/GenBank/DDBJ whole genome shotgun (WGS) entry which is preliminary data.</text>
</comment>
<dbReference type="OrthoDB" id="4083723at2759"/>
<dbReference type="VEuPathDB" id="FungiDB:CXQ85_001995"/>
<gene>
    <name evidence="1" type="ORF">CXQ85_001995</name>
</gene>
<accession>A0A2V1AR45</accession>
<dbReference type="GO" id="GO:1990904">
    <property type="term" value="C:ribonucleoprotein complex"/>
    <property type="evidence" value="ECO:0007669"/>
    <property type="project" value="InterPro"/>
</dbReference>
<dbReference type="Proteomes" id="UP000244309">
    <property type="component" value="Unassembled WGS sequence"/>
</dbReference>
<dbReference type="Pfam" id="PF13762">
    <property type="entry name" value="MNE1"/>
    <property type="match status" value="1"/>
</dbReference>
<name>A0A2V1AR45_9ASCO</name>
<dbReference type="AlphaFoldDB" id="A0A2V1AR45"/>
<reference evidence="1 2" key="1">
    <citation type="submission" date="2017-12" db="EMBL/GenBank/DDBJ databases">
        <title>Genome Sequence of a Multidrug-Resistant Candida haemulonii Isolate from a Patient with Chronic Leg Ulcers in Israel.</title>
        <authorList>
            <person name="Chow N.A."/>
            <person name="Gade L."/>
            <person name="Batra D."/>
            <person name="Rowe L.A."/>
            <person name="Ben-Ami R."/>
            <person name="Loparev V.N."/>
            <person name="Litvintseva A.P."/>
        </authorList>
    </citation>
    <scope>NUCLEOTIDE SEQUENCE [LARGE SCALE GENOMIC DNA]</scope>
    <source>
        <strain evidence="1 2">B11899</strain>
    </source>
</reference>
<keyword evidence="2" id="KW-1185">Reference proteome</keyword>
<dbReference type="EMBL" id="PKFO01000003">
    <property type="protein sequence ID" value="PVH20212.1"/>
    <property type="molecule type" value="Genomic_DNA"/>
</dbReference>
<protein>
    <submittedName>
        <fullName evidence="1">Uncharacterized protein</fullName>
    </submittedName>
</protein>
<dbReference type="GO" id="GO:0000372">
    <property type="term" value="P:Group I intron splicing"/>
    <property type="evidence" value="ECO:0007669"/>
    <property type="project" value="InterPro"/>
</dbReference>
<dbReference type="GeneID" id="37007326"/>